<proteinExistence type="inferred from homology"/>
<evidence type="ECO:0008006" key="6">
    <source>
        <dbReference type="Google" id="ProtNLM"/>
    </source>
</evidence>
<dbReference type="OrthoDB" id="9797527at2"/>
<dbReference type="GO" id="GO:0008270">
    <property type="term" value="F:zinc ion binding"/>
    <property type="evidence" value="ECO:0007669"/>
    <property type="project" value="InterPro"/>
</dbReference>
<keyword evidence="5" id="KW-1185">Reference proteome</keyword>
<dbReference type="SUPFAM" id="SSF53056">
    <property type="entry name" value="beta-carbonic anhydrase, cab"/>
    <property type="match status" value="1"/>
</dbReference>
<dbReference type="InterPro" id="IPR001765">
    <property type="entry name" value="Carbonic_anhydrase"/>
</dbReference>
<gene>
    <name evidence="4" type="ORF">ETD86_49890</name>
</gene>
<accession>A0A5S4EWH7</accession>
<comment type="cofactor">
    <cofactor evidence="3">
        <name>Zn(2+)</name>
        <dbReference type="ChEBI" id="CHEBI:29105"/>
    </cofactor>
    <text evidence="3">Binds 1 zinc ion per subunit.</text>
</comment>
<dbReference type="EMBL" id="VCKY01000333">
    <property type="protein sequence ID" value="TMR07948.1"/>
    <property type="molecule type" value="Genomic_DNA"/>
</dbReference>
<evidence type="ECO:0000256" key="1">
    <source>
        <dbReference type="ARBA" id="ARBA00006217"/>
    </source>
</evidence>
<keyword evidence="3" id="KW-0862">Zinc</keyword>
<reference evidence="4 5" key="1">
    <citation type="submission" date="2019-05" db="EMBL/GenBank/DDBJ databases">
        <title>Draft genome sequence of Nonomuraea turkmeniaca DSM 43926.</title>
        <authorList>
            <person name="Saricaoglu S."/>
            <person name="Isik K."/>
        </authorList>
    </citation>
    <scope>NUCLEOTIDE SEQUENCE [LARGE SCALE GENOMIC DNA]</scope>
    <source>
        <strain evidence="4 5">DSM 43926</strain>
    </source>
</reference>
<keyword evidence="3" id="KW-0479">Metal-binding</keyword>
<sequence>MRLILARWWPRFAKSPQSASFIASPGTLSHQEVVPRSIVLVSELTCGNVFLLSGPCCADGASRPVRAVRRRWVAGTSTHPHQDAARRAEVAQTQDRFAVGFSCIDSRVAPEPVFDTGWGEPFVLRTAGQTIDPLVMGPAEYAELGTRASLCSATSAAAPSPPPRSRCTPQEVAGRAEHDHLLAAASSLSFLNWLTTIDSGEVTRLV</sequence>
<dbReference type="Gene3D" id="3.40.1050.10">
    <property type="entry name" value="Carbonic anhydrase"/>
    <property type="match status" value="1"/>
</dbReference>
<protein>
    <recommendedName>
        <fullName evidence="6">Carbonic anhydrase</fullName>
    </recommendedName>
</protein>
<feature type="binding site" evidence="3">
    <location>
        <position position="105"/>
    </location>
    <ligand>
        <name>Zn(2+)</name>
        <dbReference type="ChEBI" id="CHEBI:29105"/>
    </ligand>
</feature>
<organism evidence="4 5">
    <name type="scientific">Nonomuraea turkmeniaca</name>
    <dbReference type="NCBI Taxonomy" id="103838"/>
    <lineage>
        <taxon>Bacteria</taxon>
        <taxon>Bacillati</taxon>
        <taxon>Actinomycetota</taxon>
        <taxon>Actinomycetes</taxon>
        <taxon>Streptosporangiales</taxon>
        <taxon>Streptosporangiaceae</taxon>
        <taxon>Nonomuraea</taxon>
    </lineage>
</organism>
<dbReference type="Proteomes" id="UP000309128">
    <property type="component" value="Unassembled WGS sequence"/>
</dbReference>
<dbReference type="InterPro" id="IPR036874">
    <property type="entry name" value="Carbonic_anhydrase_sf"/>
</dbReference>
<dbReference type="AlphaFoldDB" id="A0A5S4EWH7"/>
<evidence type="ECO:0000313" key="5">
    <source>
        <dbReference type="Proteomes" id="UP000309128"/>
    </source>
</evidence>
<dbReference type="SMART" id="SM00947">
    <property type="entry name" value="Pro_CA"/>
    <property type="match status" value="1"/>
</dbReference>
<comment type="similarity">
    <text evidence="1">Belongs to the beta-class carbonic anhydrase family.</text>
</comment>
<feature type="binding site" evidence="3">
    <location>
        <position position="103"/>
    </location>
    <ligand>
        <name>Zn(2+)</name>
        <dbReference type="ChEBI" id="CHEBI:29105"/>
    </ligand>
</feature>
<dbReference type="Pfam" id="PF00484">
    <property type="entry name" value="Pro_CA"/>
    <property type="match status" value="1"/>
</dbReference>
<comment type="caution">
    <text evidence="4">The sequence shown here is derived from an EMBL/GenBank/DDBJ whole genome shotgun (WGS) entry which is preliminary data.</text>
</comment>
<comment type="function">
    <text evidence="2">Catalyzes the reversible hydration of carbon dioxide to form bicarbonate.</text>
</comment>
<evidence type="ECO:0000256" key="3">
    <source>
        <dbReference type="PIRSR" id="PIRSR601765-1"/>
    </source>
</evidence>
<evidence type="ECO:0000313" key="4">
    <source>
        <dbReference type="EMBL" id="TMR07948.1"/>
    </source>
</evidence>
<dbReference type="GO" id="GO:0004089">
    <property type="term" value="F:carbonate dehydratase activity"/>
    <property type="evidence" value="ECO:0007669"/>
    <property type="project" value="InterPro"/>
</dbReference>
<evidence type="ECO:0000256" key="2">
    <source>
        <dbReference type="ARBA" id="ARBA00024993"/>
    </source>
</evidence>
<name>A0A5S4EWH7_9ACTN</name>